<evidence type="ECO:0000313" key="3">
    <source>
        <dbReference type="Ensembl" id="ENSOMYP00000092218.2"/>
    </source>
</evidence>
<dbReference type="GO" id="GO:0005739">
    <property type="term" value="C:mitochondrion"/>
    <property type="evidence" value="ECO:0007669"/>
    <property type="project" value="TreeGrafter"/>
</dbReference>
<dbReference type="GO" id="GO:0003723">
    <property type="term" value="F:RNA binding"/>
    <property type="evidence" value="ECO:0007669"/>
    <property type="project" value="TreeGrafter"/>
</dbReference>
<feature type="domain" description="Mitochondrial transcription rescue factor 1 C-terminal" evidence="2">
    <location>
        <begin position="96"/>
        <end position="181"/>
    </location>
</feature>
<dbReference type="Pfam" id="PF25818">
    <property type="entry name" value="MTRES1_C"/>
    <property type="match status" value="1"/>
</dbReference>
<organism evidence="3 4">
    <name type="scientific">Oncorhynchus mykiss</name>
    <name type="common">Rainbow trout</name>
    <name type="synonym">Salmo gairdneri</name>
    <dbReference type="NCBI Taxonomy" id="8022"/>
    <lineage>
        <taxon>Eukaryota</taxon>
        <taxon>Metazoa</taxon>
        <taxon>Chordata</taxon>
        <taxon>Craniata</taxon>
        <taxon>Vertebrata</taxon>
        <taxon>Euteleostomi</taxon>
        <taxon>Actinopterygii</taxon>
        <taxon>Neopterygii</taxon>
        <taxon>Teleostei</taxon>
        <taxon>Protacanthopterygii</taxon>
        <taxon>Salmoniformes</taxon>
        <taxon>Salmonidae</taxon>
        <taxon>Salmoninae</taxon>
        <taxon>Oncorhynchus</taxon>
    </lineage>
</organism>
<dbReference type="GeneTree" id="ENSGT00390000009366"/>
<protein>
    <submittedName>
        <fullName evidence="3">Mitochondrial transcription rescue factor 1</fullName>
    </submittedName>
</protein>
<accession>A0A8C7U957</accession>
<proteinExistence type="predicted"/>
<keyword evidence="4" id="KW-1185">Reference proteome</keyword>
<dbReference type="PANTHER" id="PTHR13633">
    <property type="entry name" value="MITOCHONDRIAL TRANSCRIPTION RESCUE FACTOR 1"/>
    <property type="match status" value="1"/>
</dbReference>
<dbReference type="AlphaFoldDB" id="A0A8C7U957"/>
<reference evidence="3" key="1">
    <citation type="submission" date="2020-07" db="EMBL/GenBank/DDBJ databases">
        <title>A long reads based de novo assembly of the rainbow trout Arlee double haploid line genome.</title>
        <authorList>
            <person name="Gao G."/>
            <person name="Palti Y."/>
        </authorList>
    </citation>
    <scope>NUCLEOTIDE SEQUENCE [LARGE SCALE GENOMIC DNA]</scope>
</reference>
<dbReference type="PANTHER" id="PTHR13633:SF3">
    <property type="entry name" value="MITOCHONDRIAL TRANSCRIPTION RESCUE FACTOR 1"/>
    <property type="match status" value="1"/>
</dbReference>
<evidence type="ECO:0000313" key="4">
    <source>
        <dbReference type="Proteomes" id="UP000694395"/>
    </source>
</evidence>
<reference evidence="3" key="2">
    <citation type="submission" date="2025-08" db="UniProtKB">
        <authorList>
            <consortium name="Ensembl"/>
        </authorList>
    </citation>
    <scope>IDENTIFICATION</scope>
</reference>
<dbReference type="Proteomes" id="UP000694395">
    <property type="component" value="Chromosome 25"/>
</dbReference>
<reference evidence="3" key="3">
    <citation type="submission" date="2025-09" db="UniProtKB">
        <authorList>
            <consortium name="Ensembl"/>
        </authorList>
    </citation>
    <scope>IDENTIFICATION</scope>
</reference>
<feature type="region of interest" description="Disordered" evidence="1">
    <location>
        <begin position="70"/>
        <end position="93"/>
    </location>
</feature>
<sequence length="192" mass="21875">MQGLFVQALALRQLLRWSTHKLLNPGHGPYWTLHTCQLCSSMTIGTHKLPTRWSSAKTWSGLHKVRFKSGKKGGAKAVQDEEEDDEKDPDVPKDYKDMEKYVQSFHYVIMKVGLDIALEDEFYGNKLRLNGQKLINKSTLGIVDTLDLVLSEKETDTELGKSKGGDQYNVVLRRWKNLKFPGLFSSIAFKMV</sequence>
<name>A0A8C7U957_ONCMY</name>
<dbReference type="InterPro" id="IPR057896">
    <property type="entry name" value="MTRES1_C"/>
</dbReference>
<dbReference type="GO" id="GO:1903108">
    <property type="term" value="P:regulation of mitochondrial transcription"/>
    <property type="evidence" value="ECO:0007669"/>
    <property type="project" value="TreeGrafter"/>
</dbReference>
<dbReference type="Ensembl" id="ENSOMYT00000100327.2">
    <property type="protein sequence ID" value="ENSOMYP00000092218.2"/>
    <property type="gene ID" value="ENSOMYG00000042327.2"/>
</dbReference>
<evidence type="ECO:0000259" key="2">
    <source>
        <dbReference type="Pfam" id="PF25818"/>
    </source>
</evidence>
<evidence type="ECO:0000256" key="1">
    <source>
        <dbReference type="SAM" id="MobiDB-lite"/>
    </source>
</evidence>